<keyword evidence="1" id="KW-0812">Transmembrane</keyword>
<dbReference type="InterPro" id="IPR018649">
    <property type="entry name" value="SHOCT"/>
</dbReference>
<feature type="domain" description="SHOCT" evidence="2">
    <location>
        <begin position="49"/>
        <end position="74"/>
    </location>
</feature>
<dbReference type="EMBL" id="SOBG01000007">
    <property type="protein sequence ID" value="TDT68622.1"/>
    <property type="molecule type" value="Genomic_DNA"/>
</dbReference>
<reference evidence="3 4" key="1">
    <citation type="submission" date="2019-03" db="EMBL/GenBank/DDBJ databases">
        <title>Genomic Encyclopedia of Type Strains, Phase IV (KMG-IV): sequencing the most valuable type-strain genomes for metagenomic binning, comparative biology and taxonomic classification.</title>
        <authorList>
            <person name="Goeker M."/>
        </authorList>
    </citation>
    <scope>NUCLEOTIDE SEQUENCE [LARGE SCALE GENOMIC DNA]</scope>
    <source>
        <strain evidence="3 4">DSM 100055</strain>
    </source>
</reference>
<organism evidence="3 4">
    <name type="scientific">Hypnocyclicus thermotrophus</name>
    <dbReference type="NCBI Taxonomy" id="1627895"/>
    <lineage>
        <taxon>Bacteria</taxon>
        <taxon>Fusobacteriati</taxon>
        <taxon>Fusobacteriota</taxon>
        <taxon>Fusobacteriia</taxon>
        <taxon>Fusobacteriales</taxon>
        <taxon>Fusobacteriaceae</taxon>
        <taxon>Hypnocyclicus</taxon>
    </lineage>
</organism>
<dbReference type="Proteomes" id="UP000294678">
    <property type="component" value="Unassembled WGS sequence"/>
</dbReference>
<keyword evidence="4" id="KW-1185">Reference proteome</keyword>
<proteinExistence type="predicted"/>
<evidence type="ECO:0000256" key="1">
    <source>
        <dbReference type="SAM" id="Phobius"/>
    </source>
</evidence>
<feature type="transmembrane region" description="Helical" evidence="1">
    <location>
        <begin position="12"/>
        <end position="35"/>
    </location>
</feature>
<name>A0AA46DXT1_9FUSO</name>
<evidence type="ECO:0000313" key="4">
    <source>
        <dbReference type="Proteomes" id="UP000294678"/>
    </source>
</evidence>
<dbReference type="RefSeq" id="WP_134113554.1">
    <property type="nucleotide sequence ID" value="NZ_SOBG01000007.1"/>
</dbReference>
<gene>
    <name evidence="3" type="ORF">EV215_1689</name>
</gene>
<dbReference type="AlphaFoldDB" id="A0AA46DXT1"/>
<sequence length="74" mass="8808">MWRFFNGGCYNLFGGQGIMMIIFWIVIVALIFYFINKNGNKEIFKSKTSLEILKERYAKGEITKEEYEKIKKDL</sequence>
<accession>A0AA46DXT1</accession>
<evidence type="ECO:0000259" key="2">
    <source>
        <dbReference type="Pfam" id="PF09851"/>
    </source>
</evidence>
<keyword evidence="1" id="KW-1133">Transmembrane helix</keyword>
<keyword evidence="1" id="KW-0472">Membrane</keyword>
<dbReference type="Pfam" id="PF09851">
    <property type="entry name" value="SHOCT"/>
    <property type="match status" value="1"/>
</dbReference>
<protein>
    <submittedName>
        <fullName evidence="3">Membrane protein</fullName>
    </submittedName>
</protein>
<comment type="caution">
    <text evidence="3">The sequence shown here is derived from an EMBL/GenBank/DDBJ whole genome shotgun (WGS) entry which is preliminary data.</text>
</comment>
<evidence type="ECO:0000313" key="3">
    <source>
        <dbReference type="EMBL" id="TDT68622.1"/>
    </source>
</evidence>